<keyword evidence="3" id="KW-1185">Reference proteome</keyword>
<comment type="caution">
    <text evidence="2">The sequence shown here is derived from an EMBL/GenBank/DDBJ whole genome shotgun (WGS) entry which is preliminary data.</text>
</comment>
<reference evidence="2" key="2">
    <citation type="submission" date="2021-02" db="EMBL/GenBank/DDBJ databases">
        <authorList>
            <person name="Kimball J.A."/>
            <person name="Haas M.W."/>
            <person name="Macchietto M."/>
            <person name="Kono T."/>
            <person name="Duquette J."/>
            <person name="Shao M."/>
        </authorList>
    </citation>
    <scope>NUCLEOTIDE SEQUENCE</scope>
    <source>
        <tissue evidence="2">Fresh leaf tissue</tissue>
    </source>
</reference>
<name>A0A8J5VCF2_ZIZPA</name>
<feature type="chain" id="PRO_5035153977" description="Root cap protein 1" evidence="1">
    <location>
        <begin position="24"/>
        <end position="337"/>
    </location>
</feature>
<protein>
    <recommendedName>
        <fullName evidence="4">Root cap protein 1</fullName>
    </recommendedName>
</protein>
<dbReference type="InterPro" id="IPR009646">
    <property type="entry name" value="Root_cap"/>
</dbReference>
<dbReference type="Proteomes" id="UP000729402">
    <property type="component" value="Unassembled WGS sequence"/>
</dbReference>
<dbReference type="OrthoDB" id="2012063at2759"/>
<dbReference type="Pfam" id="PF06830">
    <property type="entry name" value="Root_cap"/>
    <property type="match status" value="1"/>
</dbReference>
<evidence type="ECO:0000313" key="3">
    <source>
        <dbReference type="Proteomes" id="UP000729402"/>
    </source>
</evidence>
<dbReference type="PANTHER" id="PTHR31656">
    <property type="entry name" value="ROOT CAP DOMAIN-CONTAINING PROTEIN"/>
    <property type="match status" value="1"/>
</dbReference>
<reference evidence="2" key="1">
    <citation type="journal article" date="2021" name="bioRxiv">
        <title>Whole Genome Assembly and Annotation of Northern Wild Rice, Zizania palustris L., Supports a Whole Genome Duplication in the Zizania Genus.</title>
        <authorList>
            <person name="Haas M."/>
            <person name="Kono T."/>
            <person name="Macchietto M."/>
            <person name="Millas R."/>
            <person name="McGilp L."/>
            <person name="Shao M."/>
            <person name="Duquette J."/>
            <person name="Hirsch C.N."/>
            <person name="Kimball J."/>
        </authorList>
    </citation>
    <scope>NUCLEOTIDE SEQUENCE</scope>
    <source>
        <tissue evidence="2">Fresh leaf tissue</tissue>
    </source>
</reference>
<proteinExistence type="predicted"/>
<sequence length="337" mass="36117">MAPRWAPCMGAVVLLLLVTVCMAATPAPPGVPGGMVLIAPKGVGGKRNSQFTCEDTRRRRPGCMATCPDRCRTQCLVLCPTCKTFCLCDFYPGASCGDPRFTGGDGNNFYFHGHKDHDFCILSDAGLHINAHFIGKRNAAMSRDFTWIQALGVLFAHHRLSLAAVHAATWDPAADHLALIFDDDRVDLPKQDGARWSPPTAPELSVTRTAQANGIVVELKGVFRIVANAVPITREESRIHNYGVTDDDCLVHLDLGFKFQTLSDDVHGVLGQTYRSDYVNRLSVSAKMPVMGGAANFVSTGLFATDCAVARFGGIRATATGTGTGGGIAMVTDAKYV</sequence>
<evidence type="ECO:0000256" key="1">
    <source>
        <dbReference type="SAM" id="SignalP"/>
    </source>
</evidence>
<dbReference type="EMBL" id="JAAALK010000284">
    <property type="protein sequence ID" value="KAG8066902.1"/>
    <property type="molecule type" value="Genomic_DNA"/>
</dbReference>
<dbReference type="AlphaFoldDB" id="A0A8J5VCF2"/>
<organism evidence="2 3">
    <name type="scientific">Zizania palustris</name>
    <name type="common">Northern wild rice</name>
    <dbReference type="NCBI Taxonomy" id="103762"/>
    <lineage>
        <taxon>Eukaryota</taxon>
        <taxon>Viridiplantae</taxon>
        <taxon>Streptophyta</taxon>
        <taxon>Embryophyta</taxon>
        <taxon>Tracheophyta</taxon>
        <taxon>Spermatophyta</taxon>
        <taxon>Magnoliopsida</taxon>
        <taxon>Liliopsida</taxon>
        <taxon>Poales</taxon>
        <taxon>Poaceae</taxon>
        <taxon>BOP clade</taxon>
        <taxon>Oryzoideae</taxon>
        <taxon>Oryzeae</taxon>
        <taxon>Zizaniinae</taxon>
        <taxon>Zizania</taxon>
    </lineage>
</organism>
<keyword evidence="1" id="KW-0732">Signal</keyword>
<evidence type="ECO:0000313" key="2">
    <source>
        <dbReference type="EMBL" id="KAG8066902.1"/>
    </source>
</evidence>
<accession>A0A8J5VCF2</accession>
<gene>
    <name evidence="2" type="ORF">GUJ93_ZPchr0005g16287</name>
</gene>
<evidence type="ECO:0008006" key="4">
    <source>
        <dbReference type="Google" id="ProtNLM"/>
    </source>
</evidence>
<feature type="signal peptide" evidence="1">
    <location>
        <begin position="1"/>
        <end position="23"/>
    </location>
</feature>